<evidence type="ECO:0000256" key="4">
    <source>
        <dbReference type="ARBA" id="ARBA00022679"/>
    </source>
</evidence>
<keyword evidence="6" id="KW-0418">Kinase</keyword>
<dbReference type="Pfam" id="PF00069">
    <property type="entry name" value="Pkinase"/>
    <property type="match status" value="1"/>
</dbReference>
<evidence type="ECO:0000256" key="6">
    <source>
        <dbReference type="ARBA" id="ARBA00022777"/>
    </source>
</evidence>
<dbReference type="InterPro" id="IPR008271">
    <property type="entry name" value="Ser/Thr_kinase_AS"/>
</dbReference>
<gene>
    <name evidence="12" type="ORF">KUTeg_023375</name>
</gene>
<evidence type="ECO:0000256" key="10">
    <source>
        <dbReference type="SAM" id="MobiDB-lite"/>
    </source>
</evidence>
<feature type="domain" description="Protein kinase" evidence="11">
    <location>
        <begin position="4"/>
        <end position="331"/>
    </location>
</feature>
<evidence type="ECO:0000256" key="3">
    <source>
        <dbReference type="ARBA" id="ARBA00022527"/>
    </source>
</evidence>
<dbReference type="Gene3D" id="1.10.510.10">
    <property type="entry name" value="Transferase(Phosphotransferase) domain 1"/>
    <property type="match status" value="1"/>
</dbReference>
<dbReference type="EC" id="2.7.11.1" evidence="2"/>
<comment type="caution">
    <text evidence="12">The sequence shown here is derived from an EMBL/GenBank/DDBJ whole genome shotgun (WGS) entry which is preliminary data.</text>
</comment>
<organism evidence="12 13">
    <name type="scientific">Tegillarca granosa</name>
    <name type="common">Malaysian cockle</name>
    <name type="synonym">Anadara granosa</name>
    <dbReference type="NCBI Taxonomy" id="220873"/>
    <lineage>
        <taxon>Eukaryota</taxon>
        <taxon>Metazoa</taxon>
        <taxon>Spiralia</taxon>
        <taxon>Lophotrochozoa</taxon>
        <taxon>Mollusca</taxon>
        <taxon>Bivalvia</taxon>
        <taxon>Autobranchia</taxon>
        <taxon>Pteriomorphia</taxon>
        <taxon>Arcoida</taxon>
        <taxon>Arcoidea</taxon>
        <taxon>Arcidae</taxon>
        <taxon>Tegillarca</taxon>
    </lineage>
</organism>
<dbReference type="InterPro" id="IPR051131">
    <property type="entry name" value="NEK_Ser/Thr_kinase_NIMA"/>
</dbReference>
<keyword evidence="3" id="KW-0723">Serine/threonine-protein kinase</keyword>
<evidence type="ECO:0000313" key="12">
    <source>
        <dbReference type="EMBL" id="KAJ8299315.1"/>
    </source>
</evidence>
<comment type="catalytic activity">
    <reaction evidence="9">
        <text>L-seryl-[protein] + ATP = O-phospho-L-seryl-[protein] + ADP + H(+)</text>
        <dbReference type="Rhea" id="RHEA:17989"/>
        <dbReference type="Rhea" id="RHEA-COMP:9863"/>
        <dbReference type="Rhea" id="RHEA-COMP:11604"/>
        <dbReference type="ChEBI" id="CHEBI:15378"/>
        <dbReference type="ChEBI" id="CHEBI:29999"/>
        <dbReference type="ChEBI" id="CHEBI:30616"/>
        <dbReference type="ChEBI" id="CHEBI:83421"/>
        <dbReference type="ChEBI" id="CHEBI:456216"/>
        <dbReference type="EC" id="2.7.11.1"/>
    </reaction>
</comment>
<evidence type="ECO:0000256" key="5">
    <source>
        <dbReference type="ARBA" id="ARBA00022741"/>
    </source>
</evidence>
<proteinExistence type="inferred from homology"/>
<dbReference type="PANTHER" id="PTHR44899">
    <property type="entry name" value="CAMK FAMILY PROTEIN KINASE"/>
    <property type="match status" value="1"/>
</dbReference>
<dbReference type="InterPro" id="IPR000719">
    <property type="entry name" value="Prot_kinase_dom"/>
</dbReference>
<keyword evidence="5" id="KW-0547">Nucleotide-binding</keyword>
<evidence type="ECO:0000256" key="1">
    <source>
        <dbReference type="ARBA" id="ARBA00010886"/>
    </source>
</evidence>
<evidence type="ECO:0000256" key="7">
    <source>
        <dbReference type="ARBA" id="ARBA00022840"/>
    </source>
</evidence>
<name>A0ABQ9E2F1_TEGGR</name>
<dbReference type="PROSITE" id="PS00108">
    <property type="entry name" value="PROTEIN_KINASE_ST"/>
    <property type="match status" value="1"/>
</dbReference>
<accession>A0ABQ9E2F1</accession>
<comment type="similarity">
    <text evidence="1">Belongs to the protein kinase superfamily. NEK Ser/Thr protein kinase family. NIMA subfamily.</text>
</comment>
<protein>
    <recommendedName>
        <fullName evidence="2">non-specific serine/threonine protein kinase</fullName>
        <ecNumber evidence="2">2.7.11.1</ecNumber>
    </recommendedName>
</protein>
<keyword evidence="4" id="KW-0808">Transferase</keyword>
<evidence type="ECO:0000256" key="9">
    <source>
        <dbReference type="ARBA" id="ARBA00048679"/>
    </source>
</evidence>
<sequence>MEGYEIVHRLGLGACGAVYLARSKETKRLVALKKIELDERKKTRTKEAVLKEASILSQLKHPHIVSYHESFFDEEEEFLFIVQDYCDGGTLEDKIREAAKKEKHFEEKDIMCWFIQLTMAVQHMHSNKILHRDLKTENVFMTKKNVVKIGDFGISKVLDSTIDMAKTVVGTPTYLSPELCQDIPYSSKSDIWALGASAILNMPFVKKHLAAFIEEKENLLHSKVKDSSNRSSPHFNQSDSNMRSPGTPLVGNASHNQHNISPNIRRKQGTPQHRVDRSPQPKADKSPQQIDSGLAISEDIPEDIAVVVEADDDYADDFEDYDSSEDLDEMVTQAKEAVEIEVVDDYIVDERISECQKQHTGLFKRQCMQALGGRKISDVNKLILNGTLTEEDLKPQIRRTLHNEDTTEVCHFDISELPTG</sequence>
<dbReference type="InterPro" id="IPR011009">
    <property type="entry name" value="Kinase-like_dom_sf"/>
</dbReference>
<feature type="compositionally biased region" description="Polar residues" evidence="10">
    <location>
        <begin position="253"/>
        <end position="262"/>
    </location>
</feature>
<comment type="catalytic activity">
    <reaction evidence="8">
        <text>L-threonyl-[protein] + ATP = O-phospho-L-threonyl-[protein] + ADP + H(+)</text>
        <dbReference type="Rhea" id="RHEA:46608"/>
        <dbReference type="Rhea" id="RHEA-COMP:11060"/>
        <dbReference type="Rhea" id="RHEA-COMP:11605"/>
        <dbReference type="ChEBI" id="CHEBI:15378"/>
        <dbReference type="ChEBI" id="CHEBI:30013"/>
        <dbReference type="ChEBI" id="CHEBI:30616"/>
        <dbReference type="ChEBI" id="CHEBI:61977"/>
        <dbReference type="ChEBI" id="CHEBI:456216"/>
        <dbReference type="EC" id="2.7.11.1"/>
    </reaction>
</comment>
<feature type="compositionally biased region" description="Polar residues" evidence="10">
    <location>
        <begin position="229"/>
        <end position="244"/>
    </location>
</feature>
<reference evidence="12 13" key="1">
    <citation type="submission" date="2022-12" db="EMBL/GenBank/DDBJ databases">
        <title>Chromosome-level genome of Tegillarca granosa.</title>
        <authorList>
            <person name="Kim J."/>
        </authorList>
    </citation>
    <scope>NUCLEOTIDE SEQUENCE [LARGE SCALE GENOMIC DNA]</scope>
    <source>
        <strain evidence="12">Teg-2019</strain>
        <tissue evidence="12">Adductor muscle</tissue>
    </source>
</reference>
<dbReference type="PROSITE" id="PS50011">
    <property type="entry name" value="PROTEIN_KINASE_DOM"/>
    <property type="match status" value="1"/>
</dbReference>
<feature type="region of interest" description="Disordered" evidence="10">
    <location>
        <begin position="223"/>
        <end position="290"/>
    </location>
</feature>
<dbReference type="SUPFAM" id="SSF56112">
    <property type="entry name" value="Protein kinase-like (PK-like)"/>
    <property type="match status" value="1"/>
</dbReference>
<dbReference type="Gene3D" id="3.30.200.20">
    <property type="entry name" value="Phosphorylase Kinase, domain 1"/>
    <property type="match status" value="1"/>
</dbReference>
<evidence type="ECO:0000256" key="8">
    <source>
        <dbReference type="ARBA" id="ARBA00047899"/>
    </source>
</evidence>
<dbReference type="Proteomes" id="UP001217089">
    <property type="component" value="Unassembled WGS sequence"/>
</dbReference>
<feature type="compositionally biased region" description="Basic and acidic residues" evidence="10">
    <location>
        <begin position="273"/>
        <end position="285"/>
    </location>
</feature>
<dbReference type="PANTHER" id="PTHR44899:SF3">
    <property type="entry name" value="SERINE_THREONINE-PROTEIN KINASE NEK1"/>
    <property type="match status" value="1"/>
</dbReference>
<evidence type="ECO:0000313" key="13">
    <source>
        <dbReference type="Proteomes" id="UP001217089"/>
    </source>
</evidence>
<dbReference type="EMBL" id="JARBDR010000921">
    <property type="protein sequence ID" value="KAJ8299315.1"/>
    <property type="molecule type" value="Genomic_DNA"/>
</dbReference>
<keyword evidence="7" id="KW-0067">ATP-binding</keyword>
<evidence type="ECO:0000256" key="2">
    <source>
        <dbReference type="ARBA" id="ARBA00012513"/>
    </source>
</evidence>
<dbReference type="SMART" id="SM00220">
    <property type="entry name" value="S_TKc"/>
    <property type="match status" value="1"/>
</dbReference>
<evidence type="ECO:0000259" key="11">
    <source>
        <dbReference type="PROSITE" id="PS50011"/>
    </source>
</evidence>
<keyword evidence="13" id="KW-1185">Reference proteome</keyword>